<dbReference type="InterPro" id="IPR038661">
    <property type="entry name" value="Ribosomal_eL33_sf"/>
</dbReference>
<dbReference type="SUPFAM" id="SSF51069">
    <property type="entry name" value="Carbonic anhydrase"/>
    <property type="match status" value="1"/>
</dbReference>
<dbReference type="InterPro" id="IPR036398">
    <property type="entry name" value="CA_dom_sf"/>
</dbReference>
<keyword evidence="9" id="KW-1185">Reference proteome</keyword>
<dbReference type="Pfam" id="PF01247">
    <property type="entry name" value="Ribosomal_L35Ae"/>
    <property type="match status" value="1"/>
</dbReference>
<dbReference type="GO" id="GO:0005840">
    <property type="term" value="C:ribosome"/>
    <property type="evidence" value="ECO:0007669"/>
    <property type="project" value="UniProtKB-KW"/>
</dbReference>
<keyword evidence="6" id="KW-1133">Transmembrane helix</keyword>
<evidence type="ECO:0000256" key="3">
    <source>
        <dbReference type="ARBA" id="ARBA00023274"/>
    </source>
</evidence>
<dbReference type="AlphaFoldDB" id="A0A177B5B4"/>
<dbReference type="Gene3D" id="2.40.10.190">
    <property type="entry name" value="translation elongation factor selb, chain A, domain 4"/>
    <property type="match status" value="1"/>
</dbReference>
<dbReference type="GO" id="GO:0003735">
    <property type="term" value="F:structural constituent of ribosome"/>
    <property type="evidence" value="ECO:0007669"/>
    <property type="project" value="InterPro"/>
</dbReference>
<dbReference type="HAMAP" id="MF_00573">
    <property type="entry name" value="Ribosomal_eL33"/>
    <property type="match status" value="1"/>
</dbReference>
<evidence type="ECO:0000256" key="6">
    <source>
        <dbReference type="SAM" id="Phobius"/>
    </source>
</evidence>
<keyword evidence="3" id="KW-0687">Ribonucleoprotein</keyword>
<dbReference type="GO" id="GO:0006412">
    <property type="term" value="P:translation"/>
    <property type="evidence" value="ECO:0007669"/>
    <property type="project" value="InterPro"/>
</dbReference>
<dbReference type="InterPro" id="IPR001148">
    <property type="entry name" value="CA_dom"/>
</dbReference>
<feature type="domain" description="Alpha-carbonic anhydrase" evidence="7">
    <location>
        <begin position="140"/>
        <end position="366"/>
    </location>
</feature>
<keyword evidence="6" id="KW-0472">Membrane</keyword>
<evidence type="ECO:0000259" key="7">
    <source>
        <dbReference type="PROSITE" id="PS51144"/>
    </source>
</evidence>
<sequence>METEQKFETVVDLIGKSSNKIKSCDQKAGRLYARSIFIGFRRGLRNQHEATSLLRVEGCDNKKDARYYIGKHCFYLYRGPMRTLKNGRKTRARLIKGKIVNAHGNSGVVRARFKKNLPASAMGNRVRVNLLGMIGGRILEFLIYLVFIGPSIWGIANPEWKMCSNGKFQSPINIDLNRVVYDASLPNLNIKINIKDYTSELYNNGRHIVVNLNDYMTLERASNYNYASQSLTFFFGKDNDFGSQHSINQHFMPGELNVNYSQELNTIYSNLDKVRFVGRKHEIKVTLDDIITSDSDYLTYNGSKTVPDCAEGVEWIILNNPIFITSEYMEKLRLCIKGDPNNNKLSLQDNIRPIQKTNNRVILSNIQPDSVIAQNINAS</sequence>
<dbReference type="Gene3D" id="3.10.200.10">
    <property type="entry name" value="Alpha carbonic anhydrase"/>
    <property type="match status" value="2"/>
</dbReference>
<reference evidence="8 9" key="1">
    <citation type="submission" date="2016-04" db="EMBL/GenBank/DDBJ databases">
        <title>The genome of Intoshia linei affirms orthonectids as highly simplified spiralians.</title>
        <authorList>
            <person name="Mikhailov K.V."/>
            <person name="Slusarev G.S."/>
            <person name="Nikitin M.A."/>
            <person name="Logacheva M.D."/>
            <person name="Penin A."/>
            <person name="Aleoshin V."/>
            <person name="Panchin Y.V."/>
        </authorList>
    </citation>
    <scope>NUCLEOTIDE SEQUENCE [LARGE SCALE GENOMIC DNA]</scope>
    <source>
        <strain evidence="8">Intl2013</strain>
        <tissue evidence="8">Whole animal</tissue>
    </source>
</reference>
<evidence type="ECO:0000313" key="9">
    <source>
        <dbReference type="Proteomes" id="UP000078046"/>
    </source>
</evidence>
<dbReference type="SUPFAM" id="SSF50447">
    <property type="entry name" value="Translation proteins"/>
    <property type="match status" value="1"/>
</dbReference>
<dbReference type="GO" id="GO:1990904">
    <property type="term" value="C:ribonucleoprotein complex"/>
    <property type="evidence" value="ECO:0007669"/>
    <property type="project" value="UniProtKB-KW"/>
</dbReference>
<dbReference type="EMBL" id="LWCA01000380">
    <property type="protein sequence ID" value="OAF68833.1"/>
    <property type="molecule type" value="Genomic_DNA"/>
</dbReference>
<keyword evidence="2 8" id="KW-0689">Ribosomal protein</keyword>
<dbReference type="Proteomes" id="UP000078046">
    <property type="component" value="Unassembled WGS sequence"/>
</dbReference>
<evidence type="ECO:0000256" key="5">
    <source>
        <dbReference type="ARBA" id="ARBA00035530"/>
    </source>
</evidence>
<dbReference type="OrthoDB" id="1166329at2759"/>
<dbReference type="InterPro" id="IPR009000">
    <property type="entry name" value="Transl_B-barrel_sf"/>
</dbReference>
<dbReference type="PANTHER" id="PTHR10902">
    <property type="entry name" value="60S RIBOSOMAL PROTEIN L35A"/>
    <property type="match status" value="1"/>
</dbReference>
<evidence type="ECO:0000256" key="4">
    <source>
        <dbReference type="ARBA" id="ARBA00035228"/>
    </source>
</evidence>
<organism evidence="8 9">
    <name type="scientific">Intoshia linei</name>
    <dbReference type="NCBI Taxonomy" id="1819745"/>
    <lineage>
        <taxon>Eukaryota</taxon>
        <taxon>Metazoa</taxon>
        <taxon>Spiralia</taxon>
        <taxon>Lophotrochozoa</taxon>
        <taxon>Mesozoa</taxon>
        <taxon>Orthonectida</taxon>
        <taxon>Rhopaluridae</taxon>
        <taxon>Intoshia</taxon>
    </lineage>
</organism>
<evidence type="ECO:0000256" key="2">
    <source>
        <dbReference type="ARBA" id="ARBA00022980"/>
    </source>
</evidence>
<name>A0A177B5B4_9BILA</name>
<accession>A0A177B5B4</accession>
<evidence type="ECO:0000313" key="8">
    <source>
        <dbReference type="EMBL" id="OAF68833.1"/>
    </source>
</evidence>
<comment type="caution">
    <text evidence="8">The sequence shown here is derived from an EMBL/GenBank/DDBJ whole genome shotgun (WGS) entry which is preliminary data.</text>
</comment>
<protein>
    <recommendedName>
        <fullName evidence="4">Large ribosomal subunit protein eL33</fullName>
    </recommendedName>
    <alternativeName>
        <fullName evidence="5">60S ribosomal protein L35a</fullName>
    </alternativeName>
</protein>
<dbReference type="SMART" id="SM01057">
    <property type="entry name" value="Carb_anhydrase"/>
    <property type="match status" value="1"/>
</dbReference>
<feature type="transmembrane region" description="Helical" evidence="6">
    <location>
        <begin position="130"/>
        <end position="153"/>
    </location>
</feature>
<comment type="similarity">
    <text evidence="1">Belongs to the eukaryotic ribosomal protein eL33 family.</text>
</comment>
<dbReference type="InterPro" id="IPR001780">
    <property type="entry name" value="Ribosomal_eL33"/>
</dbReference>
<dbReference type="PROSITE" id="PS51144">
    <property type="entry name" value="ALPHA_CA_2"/>
    <property type="match status" value="1"/>
</dbReference>
<evidence type="ECO:0000256" key="1">
    <source>
        <dbReference type="ARBA" id="ARBA00009269"/>
    </source>
</evidence>
<dbReference type="Pfam" id="PF00194">
    <property type="entry name" value="Carb_anhydrase"/>
    <property type="match status" value="2"/>
</dbReference>
<gene>
    <name evidence="8" type="ORF">A3Q56_03424</name>
</gene>
<keyword evidence="6" id="KW-0812">Transmembrane</keyword>
<proteinExistence type="inferred from homology"/>